<evidence type="ECO:0000313" key="4">
    <source>
        <dbReference type="EMBL" id="KAF6230533.1"/>
    </source>
</evidence>
<accession>A0A8H6L032</accession>
<feature type="domain" description="Heterokaryon incompatibility" evidence="3">
    <location>
        <begin position="230"/>
        <end position="316"/>
    </location>
</feature>
<keyword evidence="2" id="KW-0732">Signal</keyword>
<evidence type="ECO:0000256" key="1">
    <source>
        <dbReference type="SAM" id="MobiDB-lite"/>
    </source>
</evidence>
<keyword evidence="5" id="KW-1185">Reference proteome</keyword>
<feature type="signal peptide" evidence="2">
    <location>
        <begin position="1"/>
        <end position="21"/>
    </location>
</feature>
<dbReference type="GeneID" id="59333283"/>
<proteinExistence type="predicted"/>
<evidence type="ECO:0000259" key="3">
    <source>
        <dbReference type="Pfam" id="PF06985"/>
    </source>
</evidence>
<evidence type="ECO:0000313" key="5">
    <source>
        <dbReference type="Proteomes" id="UP000593566"/>
    </source>
</evidence>
<dbReference type="InterPro" id="IPR010730">
    <property type="entry name" value="HET"/>
</dbReference>
<dbReference type="EMBL" id="JACCJB010000002">
    <property type="protein sequence ID" value="KAF6230533.1"/>
    <property type="molecule type" value="Genomic_DNA"/>
</dbReference>
<organism evidence="4 5">
    <name type="scientific">Letharia lupina</name>
    <dbReference type="NCBI Taxonomy" id="560253"/>
    <lineage>
        <taxon>Eukaryota</taxon>
        <taxon>Fungi</taxon>
        <taxon>Dikarya</taxon>
        <taxon>Ascomycota</taxon>
        <taxon>Pezizomycotina</taxon>
        <taxon>Lecanoromycetes</taxon>
        <taxon>OSLEUM clade</taxon>
        <taxon>Lecanoromycetidae</taxon>
        <taxon>Lecanorales</taxon>
        <taxon>Lecanorineae</taxon>
        <taxon>Parmeliaceae</taxon>
        <taxon>Letharia</taxon>
    </lineage>
</organism>
<comment type="caution">
    <text evidence="4">The sequence shown here is derived from an EMBL/GenBank/DDBJ whole genome shotgun (WGS) entry which is preliminary data.</text>
</comment>
<dbReference type="PANTHER" id="PTHR10622">
    <property type="entry name" value="HET DOMAIN-CONTAINING PROTEIN"/>
    <property type="match status" value="1"/>
</dbReference>
<dbReference type="Proteomes" id="UP000593566">
    <property type="component" value="Unassembled WGS sequence"/>
</dbReference>
<feature type="region of interest" description="Disordered" evidence="1">
    <location>
        <begin position="563"/>
        <end position="604"/>
    </location>
</feature>
<dbReference type="Pfam" id="PF06985">
    <property type="entry name" value="HET"/>
    <property type="match status" value="1"/>
</dbReference>
<feature type="compositionally biased region" description="Basic and acidic residues" evidence="1">
    <location>
        <begin position="569"/>
        <end position="584"/>
    </location>
</feature>
<reference evidence="4 5" key="1">
    <citation type="journal article" date="2020" name="Genomics">
        <title>Complete, high-quality genomes from long-read metagenomic sequencing of two wolf lichen thalli reveals enigmatic genome architecture.</title>
        <authorList>
            <person name="McKenzie S.K."/>
            <person name="Walston R.F."/>
            <person name="Allen J.L."/>
        </authorList>
    </citation>
    <scope>NUCLEOTIDE SEQUENCE [LARGE SCALE GENOMIC DNA]</scope>
    <source>
        <strain evidence="4">WasteWater1</strain>
    </source>
</reference>
<dbReference type="RefSeq" id="XP_037157790.1">
    <property type="nucleotide sequence ID" value="XM_037295789.1"/>
</dbReference>
<gene>
    <name evidence="4" type="ORF">HO133_004877</name>
</gene>
<feature type="chain" id="PRO_5034231263" description="Heterokaryon incompatibility domain-containing protein" evidence="2">
    <location>
        <begin position="22"/>
        <end position="630"/>
    </location>
</feature>
<name>A0A8H6L032_9LECA</name>
<dbReference type="PANTHER" id="PTHR10622:SF10">
    <property type="entry name" value="HET DOMAIN-CONTAINING PROTEIN"/>
    <property type="match status" value="1"/>
</dbReference>
<evidence type="ECO:0000256" key="2">
    <source>
        <dbReference type="SAM" id="SignalP"/>
    </source>
</evidence>
<dbReference type="AlphaFoldDB" id="A0A8H6L032"/>
<sequence length="630" mass="70592">MKETNSIYLALLLGFCASTNAAPPFNSQSSAQLGLINTTASFAALPNITIPDGSTRISVGPAFPPGLKPPGHGMYYEVPFSDPPVKLKFQYWKLNPDRNETEVGECFQEAIRECSDRAKRSTKMIKRGWESGTIVLGVVPWKQAALFLRHSVITTFTSKSTSIPRNSPHTLDNRLTASVTKVPLILHFPQPDLHTYGLSATKNPNSSNMRLLNTKSLQFEQFFDSQIPKYAILSHRWGDDEVTFQEFRKGTKQDGQGYDKVIECCVVADSQGFQWVWIDTCCIDKKSSAELSEAINSMYRWYEGAAECYAYLSDVTWDIEDREASKLAFQASVWFTRGWTLQELLAPPKVMFFDREWKSFGTKKDLSREISAATGISVDHMESQSSACVATKMSWASSRATSRLEDMAYCMLGLFDVNMPLLYGEGNKAFVRLQLEIIRKSDDESVFAWTSSRASHGLLAPWPTCFAQSGDIKIHSSLKKKRFPYLMTNQGLEFEVPCRWRFSFGGKVKWDQSKDRLSLALNCWREGAKGPLAVTIILARHGTTWQREGCDKLELSKSVRDSVGSKGELNQDVRPLRPAERPDDGPGSVSLLLEESVEDTPPASEVCEAACEPLKSTNKATRYPELNQKS</sequence>
<protein>
    <recommendedName>
        <fullName evidence="3">Heterokaryon incompatibility domain-containing protein</fullName>
    </recommendedName>
</protein>